<dbReference type="Proteomes" id="UP000541444">
    <property type="component" value="Unassembled WGS sequence"/>
</dbReference>
<evidence type="ECO:0000256" key="1">
    <source>
        <dbReference type="SAM" id="MobiDB-lite"/>
    </source>
</evidence>
<gene>
    <name evidence="2" type="ORF">GIB67_023622</name>
</gene>
<name>A0A7J7L553_9MAGN</name>
<comment type="caution">
    <text evidence="2">The sequence shown here is derived from an EMBL/GenBank/DDBJ whole genome shotgun (WGS) entry which is preliminary data.</text>
</comment>
<feature type="region of interest" description="Disordered" evidence="1">
    <location>
        <begin position="252"/>
        <end position="279"/>
    </location>
</feature>
<dbReference type="OrthoDB" id="1718581at2759"/>
<evidence type="ECO:0000313" key="3">
    <source>
        <dbReference type="Proteomes" id="UP000541444"/>
    </source>
</evidence>
<proteinExistence type="predicted"/>
<sequence>MNLPNSNMEVTNGQFSIGSKELPNQDEIQYRGSLDEVLKCFQWIVRYPTLKRLVDNMDFDKLLSIKAENSDNLLIHDLVEWWRPSTHTFHFPCVELGVMPLDFVMLTSLRFGVGLKHPYDDKYLMFEEAQAMFPRITTNDIREMIEWKDKNCIDWQPWARSRQVICPEGLKEINFYNGDNYIIANVDYMIYWRLAHPNPKIGYSLVKRDQNIWMVQNYGVEAYNEEVGDMGWFMEMAGSSGERRWLAILTLQKSPSLPDDDEDDDDKDESDGSDIIGQN</sequence>
<reference evidence="2 3" key="1">
    <citation type="journal article" date="2020" name="IScience">
        <title>Genome Sequencing of the Endangered Kingdonia uniflora (Circaeasteraceae, Ranunculales) Reveals Potential Mechanisms of Evolutionary Specialization.</title>
        <authorList>
            <person name="Sun Y."/>
            <person name="Deng T."/>
            <person name="Zhang A."/>
            <person name="Moore M.J."/>
            <person name="Landis J.B."/>
            <person name="Lin N."/>
            <person name="Zhang H."/>
            <person name="Zhang X."/>
            <person name="Huang J."/>
            <person name="Zhang X."/>
            <person name="Sun H."/>
            <person name="Wang H."/>
        </authorList>
    </citation>
    <scope>NUCLEOTIDE SEQUENCE [LARGE SCALE GENOMIC DNA]</scope>
    <source>
        <strain evidence="2">TB1705</strain>
        <tissue evidence="2">Leaf</tissue>
    </source>
</reference>
<dbReference type="EMBL" id="JACGCM010002630">
    <property type="protein sequence ID" value="KAF6137688.1"/>
    <property type="molecule type" value="Genomic_DNA"/>
</dbReference>
<protein>
    <recommendedName>
        <fullName evidence="4">Aminotransferase-like plant mobile domain-containing protein</fullName>
    </recommendedName>
</protein>
<keyword evidence="3" id="KW-1185">Reference proteome</keyword>
<organism evidence="2 3">
    <name type="scientific">Kingdonia uniflora</name>
    <dbReference type="NCBI Taxonomy" id="39325"/>
    <lineage>
        <taxon>Eukaryota</taxon>
        <taxon>Viridiplantae</taxon>
        <taxon>Streptophyta</taxon>
        <taxon>Embryophyta</taxon>
        <taxon>Tracheophyta</taxon>
        <taxon>Spermatophyta</taxon>
        <taxon>Magnoliopsida</taxon>
        <taxon>Ranunculales</taxon>
        <taxon>Circaeasteraceae</taxon>
        <taxon>Kingdonia</taxon>
    </lineage>
</organism>
<dbReference type="AlphaFoldDB" id="A0A7J7L553"/>
<accession>A0A7J7L553</accession>
<evidence type="ECO:0000313" key="2">
    <source>
        <dbReference type="EMBL" id="KAF6137688.1"/>
    </source>
</evidence>
<feature type="compositionally biased region" description="Acidic residues" evidence="1">
    <location>
        <begin position="258"/>
        <end position="272"/>
    </location>
</feature>
<evidence type="ECO:0008006" key="4">
    <source>
        <dbReference type="Google" id="ProtNLM"/>
    </source>
</evidence>